<evidence type="ECO:0000256" key="1">
    <source>
        <dbReference type="SAM" id="SignalP"/>
    </source>
</evidence>
<evidence type="ECO:0000313" key="2">
    <source>
        <dbReference type="EMBL" id="HED31246.1"/>
    </source>
</evidence>
<dbReference type="Proteomes" id="UP000886335">
    <property type="component" value="Unassembled WGS sequence"/>
</dbReference>
<dbReference type="AlphaFoldDB" id="A0A831SQX1"/>
<dbReference type="InterPro" id="IPR005490">
    <property type="entry name" value="LD_TPept_cat_dom"/>
</dbReference>
<accession>A0A831SQX1</accession>
<name>A0A831SQX1_PROAE</name>
<gene>
    <name evidence="2" type="ORF">ENN50_06120</name>
</gene>
<proteinExistence type="predicted"/>
<dbReference type="EMBL" id="DSBW01000138">
    <property type="protein sequence ID" value="HED31246.1"/>
    <property type="molecule type" value="Genomic_DNA"/>
</dbReference>
<dbReference type="CDD" id="cd16913">
    <property type="entry name" value="YkuD_like"/>
    <property type="match status" value="1"/>
</dbReference>
<feature type="signal peptide" evidence="1">
    <location>
        <begin position="1"/>
        <end position="25"/>
    </location>
</feature>
<feature type="chain" id="PRO_5032635197" evidence="1">
    <location>
        <begin position="26"/>
        <end position="242"/>
    </location>
</feature>
<comment type="caution">
    <text evidence="2">The sequence shown here is derived from an EMBL/GenBank/DDBJ whole genome shotgun (WGS) entry which is preliminary data.</text>
</comment>
<dbReference type="Pfam" id="PF13645">
    <property type="entry name" value="YkuD_2"/>
    <property type="match status" value="1"/>
</dbReference>
<reference evidence="2" key="1">
    <citation type="journal article" date="2020" name="mSystems">
        <title>Genome- and Community-Level Interaction Insights into Carbon Utilization and Element Cycling Functions of Hydrothermarchaeota in Hydrothermal Sediment.</title>
        <authorList>
            <person name="Zhou Z."/>
            <person name="Liu Y."/>
            <person name="Xu W."/>
            <person name="Pan J."/>
            <person name="Luo Z.H."/>
            <person name="Li M."/>
        </authorList>
    </citation>
    <scope>NUCLEOTIDE SEQUENCE [LARGE SCALE GENOMIC DNA]</scope>
    <source>
        <strain evidence="2">SpSt-1181</strain>
    </source>
</reference>
<dbReference type="GO" id="GO:0016740">
    <property type="term" value="F:transferase activity"/>
    <property type="evidence" value="ECO:0007669"/>
    <property type="project" value="InterPro"/>
</dbReference>
<protein>
    <submittedName>
        <fullName evidence="2">Murein L,D-transpeptidase catalytic domain family protein</fullName>
    </submittedName>
</protein>
<dbReference type="PANTHER" id="PTHR38477">
    <property type="entry name" value="HYPOTHETICAL EXPORTED PROTEIN"/>
    <property type="match status" value="1"/>
</dbReference>
<sequence length="242" mass="26053">MIARAFSLPALFFAVFFCTSTPSICAPLISGQQAARLAGLPALHNSIDDKALRIALEGYSQLQQKGVLGNNGVLTIIDYNKPSVEERLFVIDVHNGRLLASSLVAHGRNSGGNLAERFSNVPGSYKSSPGFFVTGSTDQGKHGYSLRLKGLEQGINSNAEKRHIVIHGADYVSREFILRHGRLGRSLGCPALPPDTSSRLIDLIKEGSCVFIYNGDESYVNNSRVLNPGIALQKRQKASGAS</sequence>
<keyword evidence="1" id="KW-0732">Signal</keyword>
<dbReference type="PANTHER" id="PTHR38477:SF1">
    <property type="entry name" value="MUREIN L,D-TRANSPEPTIDASE CATALYTIC DOMAIN FAMILY PROTEIN"/>
    <property type="match status" value="1"/>
</dbReference>
<dbReference type="InterPro" id="IPR032676">
    <property type="entry name" value="YkuD_2"/>
</dbReference>
<organism evidence="2">
    <name type="scientific">Prosthecochloris aestuarii</name>
    <dbReference type="NCBI Taxonomy" id="1102"/>
    <lineage>
        <taxon>Bacteria</taxon>
        <taxon>Pseudomonadati</taxon>
        <taxon>Chlorobiota</taxon>
        <taxon>Chlorobiia</taxon>
        <taxon>Chlorobiales</taxon>
        <taxon>Chlorobiaceae</taxon>
        <taxon>Prosthecochloris</taxon>
    </lineage>
</organism>